<keyword evidence="1" id="KW-0597">Phosphoprotein</keyword>
<dbReference type="InterPro" id="IPR052020">
    <property type="entry name" value="Cyclic_di-GMP/3'3'-cGAMP_PDE"/>
</dbReference>
<dbReference type="EMBL" id="DSDS01000069">
    <property type="protein sequence ID" value="HET97675.1"/>
    <property type="molecule type" value="Genomic_DNA"/>
</dbReference>
<dbReference type="SMART" id="SM00448">
    <property type="entry name" value="REC"/>
    <property type="match status" value="1"/>
</dbReference>
<dbReference type="PANTHER" id="PTHR45228">
    <property type="entry name" value="CYCLIC DI-GMP PHOSPHODIESTERASE TM_0186-RELATED"/>
    <property type="match status" value="1"/>
</dbReference>
<dbReference type="Pfam" id="PF00072">
    <property type="entry name" value="Response_reg"/>
    <property type="match status" value="1"/>
</dbReference>
<evidence type="ECO:0000259" key="2">
    <source>
        <dbReference type="PROSITE" id="PS50110"/>
    </source>
</evidence>
<dbReference type="Pfam" id="PF13487">
    <property type="entry name" value="HD_5"/>
    <property type="match status" value="1"/>
</dbReference>
<dbReference type="InterPro" id="IPR037522">
    <property type="entry name" value="HD_GYP_dom"/>
</dbReference>
<dbReference type="SMART" id="SM00471">
    <property type="entry name" value="HDc"/>
    <property type="match status" value="1"/>
</dbReference>
<feature type="domain" description="Response regulatory" evidence="2">
    <location>
        <begin position="11"/>
        <end position="124"/>
    </location>
</feature>
<evidence type="ECO:0000256" key="1">
    <source>
        <dbReference type="PROSITE-ProRule" id="PRU00169"/>
    </source>
</evidence>
<dbReference type="PROSITE" id="PS51832">
    <property type="entry name" value="HD_GYP"/>
    <property type="match status" value="1"/>
</dbReference>
<dbReference type="SUPFAM" id="SSF109604">
    <property type="entry name" value="HD-domain/PDEase-like"/>
    <property type="match status" value="1"/>
</dbReference>
<gene>
    <name evidence="4" type="ORF">ENN98_03070</name>
</gene>
<dbReference type="Proteomes" id="UP000885986">
    <property type="component" value="Unassembled WGS sequence"/>
</dbReference>
<sequence length="354" mass="39919">MEPKQPANRVKILIADDDSIVREAVSKILTVFGYEVVSVASGKEVLGLLEPELDLIILDINMPGMDGFEALRRINARNLGIPVIFLTGAGSMEYAVKAVNLGAYDFITKPIEDLELFNIKIKRAVEKRMYVRRERAYKEDLERQVLEKTFELEEKNRLLSEYSHNLEITTLDTMLSLQTALEEKDVYTAGHTVRVTQYASRIAEAMGLDDSEREALARACQVHDIGKLVIDISYICKPGPLSEEEWEMMRKHPVIGENILKPLSFMSRELAIVRHHHERLDGKGYPDGIGGNELDILTKIITAADSYDAMTSKRSYRSNLNPVDALAEMRRCAGSQFDPEVVKVFCEIIQNGSN</sequence>
<accession>A0A7C2X9M8</accession>
<name>A0A7C2X9M8_9BACT</name>
<reference evidence="4" key="1">
    <citation type="journal article" date="2020" name="mSystems">
        <title>Genome- and Community-Level Interaction Insights into Carbon Utilization and Element Cycling Functions of Hydrothermarchaeota in Hydrothermal Sediment.</title>
        <authorList>
            <person name="Zhou Z."/>
            <person name="Liu Y."/>
            <person name="Xu W."/>
            <person name="Pan J."/>
            <person name="Luo Z.H."/>
            <person name="Li M."/>
        </authorList>
    </citation>
    <scope>NUCLEOTIDE SEQUENCE [LARGE SCALE GENOMIC DNA]</scope>
    <source>
        <strain evidence="4">SpSt-1224</strain>
    </source>
</reference>
<dbReference type="AlphaFoldDB" id="A0A7C2X9M8"/>
<comment type="caution">
    <text evidence="4">The sequence shown here is derived from an EMBL/GenBank/DDBJ whole genome shotgun (WGS) entry which is preliminary data.</text>
</comment>
<protein>
    <submittedName>
        <fullName evidence="4">Response regulator</fullName>
    </submittedName>
</protein>
<dbReference type="InterPro" id="IPR001789">
    <property type="entry name" value="Sig_transdc_resp-reg_receiver"/>
</dbReference>
<dbReference type="CDD" id="cd00077">
    <property type="entry name" value="HDc"/>
    <property type="match status" value="1"/>
</dbReference>
<dbReference type="Gene3D" id="3.40.50.2300">
    <property type="match status" value="1"/>
</dbReference>
<dbReference type="SUPFAM" id="SSF52172">
    <property type="entry name" value="CheY-like"/>
    <property type="match status" value="1"/>
</dbReference>
<dbReference type="PANTHER" id="PTHR45228:SF4">
    <property type="entry name" value="LIPOPROTEIN"/>
    <property type="match status" value="1"/>
</dbReference>
<dbReference type="PROSITE" id="PS50110">
    <property type="entry name" value="RESPONSE_REGULATORY"/>
    <property type="match status" value="1"/>
</dbReference>
<feature type="modified residue" description="4-aspartylphosphate" evidence="1">
    <location>
        <position position="59"/>
    </location>
</feature>
<dbReference type="Gene3D" id="1.10.3210.10">
    <property type="entry name" value="Hypothetical protein af1432"/>
    <property type="match status" value="1"/>
</dbReference>
<dbReference type="GO" id="GO:0000160">
    <property type="term" value="P:phosphorelay signal transduction system"/>
    <property type="evidence" value="ECO:0007669"/>
    <property type="project" value="InterPro"/>
</dbReference>
<dbReference type="InterPro" id="IPR011006">
    <property type="entry name" value="CheY-like_superfamily"/>
</dbReference>
<organism evidence="4">
    <name type="scientific">Desulfurivibrio alkaliphilus</name>
    <dbReference type="NCBI Taxonomy" id="427923"/>
    <lineage>
        <taxon>Bacteria</taxon>
        <taxon>Pseudomonadati</taxon>
        <taxon>Thermodesulfobacteriota</taxon>
        <taxon>Desulfobulbia</taxon>
        <taxon>Desulfobulbales</taxon>
        <taxon>Desulfobulbaceae</taxon>
        <taxon>Desulfurivibrio</taxon>
    </lineage>
</organism>
<feature type="domain" description="HD-GYP" evidence="3">
    <location>
        <begin position="166"/>
        <end position="354"/>
    </location>
</feature>
<evidence type="ECO:0000313" key="4">
    <source>
        <dbReference type="EMBL" id="HET97675.1"/>
    </source>
</evidence>
<proteinExistence type="predicted"/>
<evidence type="ECO:0000259" key="3">
    <source>
        <dbReference type="PROSITE" id="PS51832"/>
    </source>
</evidence>
<dbReference type="InterPro" id="IPR003607">
    <property type="entry name" value="HD/PDEase_dom"/>
</dbReference>